<gene>
    <name evidence="1" type="ORF">AMORRO_LOCUS11100</name>
</gene>
<dbReference type="Proteomes" id="UP000789342">
    <property type="component" value="Unassembled WGS sequence"/>
</dbReference>
<protein>
    <submittedName>
        <fullName evidence="1">15205_t:CDS:1</fullName>
    </submittedName>
</protein>
<name>A0A9N9HDW0_9GLOM</name>
<comment type="caution">
    <text evidence="1">The sequence shown here is derived from an EMBL/GenBank/DDBJ whole genome shotgun (WGS) entry which is preliminary data.</text>
</comment>
<keyword evidence="2" id="KW-1185">Reference proteome</keyword>
<accession>A0A9N9HDW0</accession>
<sequence>LFIVYAPWNSKRNPQRKSANSIMLIQFRNTSHGNIIDTITCNPWWNVTTPIYPRPGLPVKSPISRLLPQPQSRPKLPLWRQANAERATDVRIREVLRSMGRRLPNDG</sequence>
<dbReference type="AlphaFoldDB" id="A0A9N9HDW0"/>
<evidence type="ECO:0000313" key="2">
    <source>
        <dbReference type="Proteomes" id="UP000789342"/>
    </source>
</evidence>
<evidence type="ECO:0000313" key="1">
    <source>
        <dbReference type="EMBL" id="CAG8677560.1"/>
    </source>
</evidence>
<proteinExistence type="predicted"/>
<dbReference type="EMBL" id="CAJVPV010013411">
    <property type="protein sequence ID" value="CAG8677560.1"/>
    <property type="molecule type" value="Genomic_DNA"/>
</dbReference>
<feature type="non-terminal residue" evidence="1">
    <location>
        <position position="107"/>
    </location>
</feature>
<reference evidence="1" key="1">
    <citation type="submission" date="2021-06" db="EMBL/GenBank/DDBJ databases">
        <authorList>
            <person name="Kallberg Y."/>
            <person name="Tangrot J."/>
            <person name="Rosling A."/>
        </authorList>
    </citation>
    <scope>NUCLEOTIDE SEQUENCE</scope>
    <source>
        <strain evidence="1">CL551</strain>
    </source>
</reference>
<organism evidence="1 2">
    <name type="scientific">Acaulospora morrowiae</name>
    <dbReference type="NCBI Taxonomy" id="94023"/>
    <lineage>
        <taxon>Eukaryota</taxon>
        <taxon>Fungi</taxon>
        <taxon>Fungi incertae sedis</taxon>
        <taxon>Mucoromycota</taxon>
        <taxon>Glomeromycotina</taxon>
        <taxon>Glomeromycetes</taxon>
        <taxon>Diversisporales</taxon>
        <taxon>Acaulosporaceae</taxon>
        <taxon>Acaulospora</taxon>
    </lineage>
</organism>